<dbReference type="EMBL" id="BAAACI010000001">
    <property type="protein sequence ID" value="GAA0768701.1"/>
    <property type="molecule type" value="Genomic_DNA"/>
</dbReference>
<dbReference type="Proteomes" id="UP001501047">
    <property type="component" value="Unassembled WGS sequence"/>
</dbReference>
<organism evidence="1 2">
    <name type="scientific">Clostridium subterminale</name>
    <dbReference type="NCBI Taxonomy" id="1550"/>
    <lineage>
        <taxon>Bacteria</taxon>
        <taxon>Bacillati</taxon>
        <taxon>Bacillota</taxon>
        <taxon>Clostridia</taxon>
        <taxon>Eubacteriales</taxon>
        <taxon>Clostridiaceae</taxon>
        <taxon>Clostridium</taxon>
    </lineage>
</organism>
<proteinExistence type="predicted"/>
<dbReference type="RefSeq" id="WP_343824079.1">
    <property type="nucleotide sequence ID" value="NZ_BAAACI010000001.1"/>
</dbReference>
<comment type="caution">
    <text evidence="1">The sequence shown here is derived from an EMBL/GenBank/DDBJ whole genome shotgun (WGS) entry which is preliminary data.</text>
</comment>
<sequence length="60" mass="7268">MQIYKIHKKSLAYELIGQGNILLDKEKNLKDNNRWIYIFKDTEKLHIDLTEINQELHSNR</sequence>
<name>A0ABP3VX85_CLOSU</name>
<evidence type="ECO:0000313" key="1">
    <source>
        <dbReference type="EMBL" id="GAA0768701.1"/>
    </source>
</evidence>
<evidence type="ECO:0000313" key="2">
    <source>
        <dbReference type="Proteomes" id="UP001501047"/>
    </source>
</evidence>
<keyword evidence="2" id="KW-1185">Reference proteome</keyword>
<gene>
    <name evidence="1" type="ORF">GCM10008908_09360</name>
</gene>
<reference evidence="2" key="1">
    <citation type="journal article" date="2019" name="Int. J. Syst. Evol. Microbiol.">
        <title>The Global Catalogue of Microorganisms (GCM) 10K type strain sequencing project: providing services to taxonomists for standard genome sequencing and annotation.</title>
        <authorList>
            <consortium name="The Broad Institute Genomics Platform"/>
            <consortium name="The Broad Institute Genome Sequencing Center for Infectious Disease"/>
            <person name="Wu L."/>
            <person name="Ma J."/>
        </authorList>
    </citation>
    <scope>NUCLEOTIDE SEQUENCE [LARGE SCALE GENOMIC DNA]</scope>
    <source>
        <strain evidence="2">JCM 1417</strain>
    </source>
</reference>
<accession>A0ABP3VX85</accession>
<protein>
    <submittedName>
        <fullName evidence="1">Uncharacterized protein</fullName>
    </submittedName>
</protein>